<dbReference type="EMBL" id="BFBB01000007">
    <property type="protein sequence ID" value="GBF50903.1"/>
    <property type="molecule type" value="Genomic_DNA"/>
</dbReference>
<dbReference type="PROSITE" id="PS51746">
    <property type="entry name" value="PPM_2"/>
    <property type="match status" value="1"/>
</dbReference>
<evidence type="ECO:0000313" key="2">
    <source>
        <dbReference type="EMBL" id="GBF50903.1"/>
    </source>
</evidence>
<dbReference type="Pfam" id="PF13672">
    <property type="entry name" value="PP2C_2"/>
    <property type="match status" value="1"/>
</dbReference>
<dbReference type="CDD" id="cd00143">
    <property type="entry name" value="PP2Cc"/>
    <property type="match status" value="1"/>
</dbReference>
<feature type="domain" description="PPM-type phosphatase" evidence="1">
    <location>
        <begin position="2"/>
        <end position="258"/>
    </location>
</feature>
<dbReference type="OrthoDB" id="9801841at2"/>
<dbReference type="RefSeq" id="WP_108977025.1">
    <property type="nucleotide sequence ID" value="NZ_BFBB01000007.1"/>
</dbReference>
<comment type="caution">
    <text evidence="2">The sequence shown here is derived from an EMBL/GenBank/DDBJ whole genome shotgun (WGS) entry which is preliminary data.</text>
</comment>
<proteinExistence type="predicted"/>
<dbReference type="SMART" id="SM00332">
    <property type="entry name" value="PP2Cc"/>
    <property type="match status" value="1"/>
</dbReference>
<dbReference type="Proteomes" id="UP000245133">
    <property type="component" value="Unassembled WGS sequence"/>
</dbReference>
<evidence type="ECO:0000313" key="3">
    <source>
        <dbReference type="Proteomes" id="UP000245133"/>
    </source>
</evidence>
<name>A0A2P2E1W4_9LEPT</name>
<dbReference type="AlphaFoldDB" id="A0A2P2E1W4"/>
<dbReference type="Gene3D" id="3.60.40.10">
    <property type="entry name" value="PPM-type phosphatase domain"/>
    <property type="match status" value="1"/>
</dbReference>
<dbReference type="SUPFAM" id="SSF81606">
    <property type="entry name" value="PP2C-like"/>
    <property type="match status" value="1"/>
</dbReference>
<gene>
    <name evidence="2" type="ORF">LPTSP4_24300</name>
</gene>
<reference evidence="2 3" key="1">
    <citation type="submission" date="2018-02" db="EMBL/GenBank/DDBJ databases">
        <title>Novel Leptospira species isolated from soil and water in Japan.</title>
        <authorList>
            <person name="Nakao R."/>
            <person name="Masuzawa T."/>
        </authorList>
    </citation>
    <scope>NUCLEOTIDE SEQUENCE [LARGE SCALE GENOMIC DNA]</scope>
    <source>
        <strain evidence="2 3">YH101</strain>
    </source>
</reference>
<evidence type="ECO:0000259" key="1">
    <source>
        <dbReference type="PROSITE" id="PS51746"/>
    </source>
</evidence>
<protein>
    <submittedName>
        <fullName evidence="2">Protein serine/threonine phosphatase PrpC, regulation of stationary phase</fullName>
    </submittedName>
</protein>
<dbReference type="InterPro" id="IPR036457">
    <property type="entry name" value="PPM-type-like_dom_sf"/>
</dbReference>
<accession>A0A2P2E1W4</accession>
<sequence length="262" mass="28564">MKVSIYSKCDVGKVRLINEDNYLILKGKLFEYAQAEKKLSWIDQVFRTEGIFLAAIDGMGGLQGGQVASQSIATHIAEHWHEIKEGKTSQIPVTALLGANQNLKRLAEGNHDLAKMGAVVTCCYLSGGSAHCAQVGDSRLYLLRDQELVQMSEDQTFVSNLVRLGKITPKEAESHPKRNVVSQALSPSGQIKPVDFKFKIQAKDKILLCSDGLHGLIGNKEIQNILLQYNGFDCVEALVDAANANGGKDNITVLLAEISAKK</sequence>
<keyword evidence="3" id="KW-1185">Reference proteome</keyword>
<organism evidence="2 3">
    <name type="scientific">Leptospira ryugenii</name>
    <dbReference type="NCBI Taxonomy" id="1917863"/>
    <lineage>
        <taxon>Bacteria</taxon>
        <taxon>Pseudomonadati</taxon>
        <taxon>Spirochaetota</taxon>
        <taxon>Spirochaetia</taxon>
        <taxon>Leptospirales</taxon>
        <taxon>Leptospiraceae</taxon>
        <taxon>Leptospira</taxon>
    </lineage>
</organism>
<dbReference type="InterPro" id="IPR001932">
    <property type="entry name" value="PPM-type_phosphatase-like_dom"/>
</dbReference>
<dbReference type="SMART" id="SM00331">
    <property type="entry name" value="PP2C_SIG"/>
    <property type="match status" value="1"/>
</dbReference>